<evidence type="ECO:0000313" key="2">
    <source>
        <dbReference type="Proteomes" id="UP000185783"/>
    </source>
</evidence>
<keyword evidence="2" id="KW-1185">Reference proteome</keyword>
<evidence type="ECO:0000313" key="1">
    <source>
        <dbReference type="EMBL" id="OKL43372.1"/>
    </source>
</evidence>
<dbReference type="SUPFAM" id="SSF48452">
    <property type="entry name" value="TPR-like"/>
    <property type="match status" value="1"/>
</dbReference>
<reference evidence="1 2" key="1">
    <citation type="submission" date="2016-03" db="EMBL/GenBank/DDBJ databases">
        <title>Genome sequence of Nesiotobacter sp. nov., a moderately halophilic alphaproteobacterium isolated from the Yellow Sea, China.</title>
        <authorList>
            <person name="Zhang G."/>
            <person name="Zhang R."/>
        </authorList>
    </citation>
    <scope>NUCLEOTIDE SEQUENCE [LARGE SCALE GENOMIC DNA]</scope>
    <source>
        <strain evidence="1 2">WB1-6</strain>
    </source>
</reference>
<dbReference type="EMBL" id="LVVZ01000020">
    <property type="protein sequence ID" value="OKL43372.1"/>
    <property type="molecule type" value="Genomic_DNA"/>
</dbReference>
<dbReference type="STRING" id="197461.A3843_14210"/>
<proteinExistence type="predicted"/>
<dbReference type="RefSeq" id="WP_028481737.1">
    <property type="nucleotide sequence ID" value="NZ_LVVZ01000020.1"/>
</dbReference>
<comment type="caution">
    <text evidence="1">The sequence shown here is derived from an EMBL/GenBank/DDBJ whole genome shotgun (WGS) entry which is preliminary data.</text>
</comment>
<sequence>MLQSIQNSQVLTSPQAYFVPVALEPDRAEARLLEQVPTAKPLVLRVRPVVGDATLGFGSIAPLVARALSWAEADPENKEFLQSIAAELTWLFPELRSKEFFKAAPELTEIAIAPSRRRLHKESEQILRVTVALGRLLRKWLCSDECEIGIVHAVHVDGIDEQSVRVMRRVADIMPEGGPLILFSRGGEFKEPVVEGLTPWLGQKERRAAMLEGVMQNLKHVVLDQDARSPVSALEIVEIDGIANLGTREKALVEALNTSIEENDQPETLAAHAISAIEEAVFTLNFPQARAILGQIGGRLVEFSPKQQHELVLHLAFAEAFACRFESAAEALQYAMSLADRADEKAMSHFFLALLKIKRLGQPLQGREHLDHAIAMLKDRTDDAALNDLAWLYNLRALSFVELRDVANARKQVLMGIKYNKACKRTPDSIHLKINLLSNMTNLEEFTRQVPKAIERWSVFEPMLKSAAGSFAKHYHYRMGGLLTKVDRFDEASDHFMKAYAEARKSHDLFYAVLIARDLGGVLYRAGQVEEAARWFEACVRLQDEMGADDAISADWVALWYCRWCVTSKTAGANAVKQPLYKSISSGSMGHEGEDQSGANAFAPVEFQFLPRPGTKLNRPFDITNLYWESAS</sequence>
<protein>
    <submittedName>
        <fullName evidence="1">Uncharacterized protein</fullName>
    </submittedName>
</protein>
<dbReference type="Gene3D" id="1.25.40.10">
    <property type="entry name" value="Tetratricopeptide repeat domain"/>
    <property type="match status" value="2"/>
</dbReference>
<name>A0A1U7JFA7_9HYPH</name>
<dbReference type="InterPro" id="IPR011990">
    <property type="entry name" value="TPR-like_helical_dom_sf"/>
</dbReference>
<gene>
    <name evidence="1" type="ORF">A3843_14210</name>
</gene>
<organism evidence="1 2">
    <name type="scientific">Pseudovibrio exalbescens</name>
    <dbReference type="NCBI Taxonomy" id="197461"/>
    <lineage>
        <taxon>Bacteria</taxon>
        <taxon>Pseudomonadati</taxon>
        <taxon>Pseudomonadota</taxon>
        <taxon>Alphaproteobacteria</taxon>
        <taxon>Hyphomicrobiales</taxon>
        <taxon>Stappiaceae</taxon>
        <taxon>Pseudovibrio</taxon>
    </lineage>
</organism>
<dbReference type="Proteomes" id="UP000185783">
    <property type="component" value="Unassembled WGS sequence"/>
</dbReference>
<accession>A0A1U7JFA7</accession>
<dbReference type="AlphaFoldDB" id="A0A1U7JFA7"/>
<dbReference type="Pfam" id="PF13424">
    <property type="entry name" value="TPR_12"/>
    <property type="match status" value="1"/>
</dbReference>